<feature type="transmembrane region" description="Helical" evidence="1">
    <location>
        <begin position="331"/>
        <end position="351"/>
    </location>
</feature>
<sequence>MTGQSTWKNLLRGSAELPVILIAATLQGWSLYFLHICIDDGRWPATNLAALSALYAAAIFAPLTVQLLVQHARQRLAWMAIAVVAVFSFFAAWHFGGSVMLEGDPRHPRVDEWASLAFVLGVLWLLAMPFLQARLLDGRWRPRYERLFATAWNNKFLLAEAVAFTALFWLLLVLWAQLFRMLGMQFFKELFEEPIFFYPVTSIVFGVALHLIGSLERLTSVLLEQVLSVLKWLALVAGLILTLFTVALITKLPTMIGSGERAIAASWLLWLVAVTVLLVNAAYRDGSVSTPYPRRIAATLRFVIPLTIVIALTALYALWLRIDEYGFTVSRFWACVVAGAALLYSVGYGLACRDGQRWLSGIASVNIVTALYLIAVIALALTPALSPHRIAANSQFKLALAAKVPGENVYVRSTPLEYLRFNAGAYGLQRLREISRIENHPQAQTLRKRATALLERKNRWDAQFANTDVHLAGMVREPAGRAIDAELLATLETDLANPANGWRFGDTQTKVAGFFVDMNDDGIAEFVLVRGQLAWIYGQVEGRWTKVNVLMAYRLDGANEAADRVEAGDFKAQAPAWRDLVVGGRRYRSTTDQD</sequence>
<feature type="transmembrane region" description="Helical" evidence="1">
    <location>
        <begin position="295"/>
        <end position="319"/>
    </location>
</feature>
<evidence type="ECO:0000313" key="2">
    <source>
        <dbReference type="EMBL" id="MBB6092742.1"/>
    </source>
</evidence>
<name>A0A841HKU5_9GAMM</name>
<evidence type="ECO:0008006" key="4">
    <source>
        <dbReference type="Google" id="ProtNLM"/>
    </source>
</evidence>
<feature type="transmembrane region" description="Helical" evidence="1">
    <location>
        <begin position="156"/>
        <end position="175"/>
    </location>
</feature>
<dbReference type="RefSeq" id="WP_184330526.1">
    <property type="nucleotide sequence ID" value="NZ_JACHHZ010000002.1"/>
</dbReference>
<comment type="caution">
    <text evidence="2">The sequence shown here is derived from an EMBL/GenBank/DDBJ whole genome shotgun (WGS) entry which is preliminary data.</text>
</comment>
<feature type="transmembrane region" description="Helical" evidence="1">
    <location>
        <begin position="76"/>
        <end position="96"/>
    </location>
</feature>
<feature type="transmembrane region" description="Helical" evidence="1">
    <location>
        <begin position="358"/>
        <end position="381"/>
    </location>
</feature>
<feature type="transmembrane region" description="Helical" evidence="1">
    <location>
        <begin position="17"/>
        <end position="36"/>
    </location>
</feature>
<evidence type="ECO:0000256" key="1">
    <source>
        <dbReference type="SAM" id="Phobius"/>
    </source>
</evidence>
<feature type="transmembrane region" description="Helical" evidence="1">
    <location>
        <begin position="195"/>
        <end position="212"/>
    </location>
</feature>
<accession>A0A841HKU5</accession>
<gene>
    <name evidence="2" type="ORF">HNQ60_001620</name>
</gene>
<feature type="transmembrane region" description="Helical" evidence="1">
    <location>
        <begin position="232"/>
        <end position="250"/>
    </location>
</feature>
<keyword evidence="1" id="KW-1133">Transmembrane helix</keyword>
<dbReference type="Proteomes" id="UP000588068">
    <property type="component" value="Unassembled WGS sequence"/>
</dbReference>
<organism evidence="2 3">
    <name type="scientific">Povalibacter uvarum</name>
    <dbReference type="NCBI Taxonomy" id="732238"/>
    <lineage>
        <taxon>Bacteria</taxon>
        <taxon>Pseudomonadati</taxon>
        <taxon>Pseudomonadota</taxon>
        <taxon>Gammaproteobacteria</taxon>
        <taxon>Steroidobacterales</taxon>
        <taxon>Steroidobacteraceae</taxon>
        <taxon>Povalibacter</taxon>
    </lineage>
</organism>
<keyword evidence="1" id="KW-0812">Transmembrane</keyword>
<evidence type="ECO:0000313" key="3">
    <source>
        <dbReference type="Proteomes" id="UP000588068"/>
    </source>
</evidence>
<reference evidence="2 3" key="1">
    <citation type="submission" date="2020-08" db="EMBL/GenBank/DDBJ databases">
        <title>Genomic Encyclopedia of Type Strains, Phase IV (KMG-IV): sequencing the most valuable type-strain genomes for metagenomic binning, comparative biology and taxonomic classification.</title>
        <authorList>
            <person name="Goeker M."/>
        </authorList>
    </citation>
    <scope>NUCLEOTIDE SEQUENCE [LARGE SCALE GENOMIC DNA]</scope>
    <source>
        <strain evidence="2 3">DSM 26723</strain>
    </source>
</reference>
<protein>
    <recommendedName>
        <fullName evidence="4">DUF4153 domain-containing protein</fullName>
    </recommendedName>
</protein>
<feature type="transmembrane region" description="Helical" evidence="1">
    <location>
        <begin position="48"/>
        <end position="69"/>
    </location>
</feature>
<feature type="transmembrane region" description="Helical" evidence="1">
    <location>
        <begin position="262"/>
        <end position="283"/>
    </location>
</feature>
<proteinExistence type="predicted"/>
<dbReference type="AlphaFoldDB" id="A0A841HKU5"/>
<feature type="transmembrane region" description="Helical" evidence="1">
    <location>
        <begin position="116"/>
        <end position="136"/>
    </location>
</feature>
<keyword evidence="1" id="KW-0472">Membrane</keyword>
<dbReference type="EMBL" id="JACHHZ010000002">
    <property type="protein sequence ID" value="MBB6092742.1"/>
    <property type="molecule type" value="Genomic_DNA"/>
</dbReference>
<keyword evidence="3" id="KW-1185">Reference proteome</keyword>